<protein>
    <submittedName>
        <fullName evidence="9">RagB/SusD domain protein</fullName>
    </submittedName>
</protein>
<sequence length="573" mass="64393">MKKLLTYCMTLLVGMSLVMSCNEDTFLKEEPLDFYSPDNSLETSAQFQLSINYLHNRLRAIAFGGIDLDSYFALRYATDFAVNGTDYQPAVKLNDYKNTMVPTYNVPQVIWQNVYQIIANANVVINRSATAGKLSEADKKIFRAQGLFFRAWGYNMLANLYGGVPLITEEIATPRRDLVRATRDQVYAQCKADLTEAIASLPNIDVAKDGAVNKQIAQHILAEVNISLKAYDEAIAAATQVISYPGVSLMTARFGTRKDKPGDVYRDLFELGNQNRTSGNREGLYIIQSDYLNPASAQRDAQQWAVMSGIQNVTIRSSVDGKSVSAVKGPNEKWSGRGIGWMRPTSFVLYGMWASSGRDDIRNSEYNIIRDFQIDGVPTTSPDYGKWYVKDGYKAKATGFIDTIRYWFPILKKNTISAGDFPDAYFQKDAAGNVLTSPLGGRLLINGSDLFRDNYLVRLPETYFLRAEAYIRKGDNASAATDLNVVRARAKAPPITAADVSIDFLLDERMRELYSEEFRMVTLTRMGKLYDRNKKYNEKAGLSIEPYHNLWPIPFSEINRNVNAVLEQNPGYN</sequence>
<evidence type="ECO:0000256" key="3">
    <source>
        <dbReference type="ARBA" id="ARBA00022729"/>
    </source>
</evidence>
<name>I0K6C6_9BACT</name>
<dbReference type="GO" id="GO:0009279">
    <property type="term" value="C:cell outer membrane"/>
    <property type="evidence" value="ECO:0007669"/>
    <property type="project" value="UniProtKB-SubCell"/>
</dbReference>
<dbReference type="PROSITE" id="PS51257">
    <property type="entry name" value="PROKAR_LIPOPROTEIN"/>
    <property type="match status" value="1"/>
</dbReference>
<evidence type="ECO:0000256" key="5">
    <source>
        <dbReference type="ARBA" id="ARBA00023237"/>
    </source>
</evidence>
<gene>
    <name evidence="9" type="ORF">FAES_1669</name>
</gene>
<evidence type="ECO:0000259" key="7">
    <source>
        <dbReference type="Pfam" id="PF07980"/>
    </source>
</evidence>
<proteinExistence type="inferred from homology"/>
<dbReference type="PATRIC" id="fig|1166018.3.peg.3406"/>
<evidence type="ECO:0000313" key="9">
    <source>
        <dbReference type="EMBL" id="CCG99679.1"/>
    </source>
</evidence>
<dbReference type="InterPro" id="IPR011990">
    <property type="entry name" value="TPR-like_helical_dom_sf"/>
</dbReference>
<comment type="subcellular location">
    <subcellularLocation>
        <location evidence="1">Cell outer membrane</location>
    </subcellularLocation>
</comment>
<dbReference type="KEGG" id="fae:FAES_1669"/>
<keyword evidence="10" id="KW-1185">Reference proteome</keyword>
<evidence type="ECO:0000256" key="2">
    <source>
        <dbReference type="ARBA" id="ARBA00006275"/>
    </source>
</evidence>
<dbReference type="Pfam" id="PF14322">
    <property type="entry name" value="SusD-like_3"/>
    <property type="match status" value="1"/>
</dbReference>
<keyword evidence="5" id="KW-0998">Cell outer membrane</keyword>
<organism evidence="9 10">
    <name type="scientific">Fibrella aestuarina BUZ 2</name>
    <dbReference type="NCBI Taxonomy" id="1166018"/>
    <lineage>
        <taxon>Bacteria</taxon>
        <taxon>Pseudomonadati</taxon>
        <taxon>Bacteroidota</taxon>
        <taxon>Cytophagia</taxon>
        <taxon>Cytophagales</taxon>
        <taxon>Spirosomataceae</taxon>
        <taxon>Fibrella</taxon>
    </lineage>
</organism>
<keyword evidence="3 6" id="KW-0732">Signal</keyword>
<feature type="domain" description="SusD-like N-terminal" evidence="8">
    <location>
        <begin position="36"/>
        <end position="204"/>
    </location>
</feature>
<feature type="signal peptide" evidence="6">
    <location>
        <begin position="1"/>
        <end position="20"/>
    </location>
</feature>
<reference evidence="9 10" key="1">
    <citation type="journal article" date="2012" name="J. Bacteriol.">
        <title>Genome Sequence of Fibrella aestuarina BUZ 2T, a Filamentous Marine Bacterium.</title>
        <authorList>
            <person name="Filippini M."/>
            <person name="Qi W."/>
            <person name="Blom J."/>
            <person name="Goesmann A."/>
            <person name="Smits T.H."/>
            <person name="Bagheri H.C."/>
        </authorList>
    </citation>
    <scope>NUCLEOTIDE SEQUENCE [LARGE SCALE GENOMIC DNA]</scope>
    <source>
        <strain evidence="10">BUZ 2T</strain>
    </source>
</reference>
<dbReference type="EMBL" id="HE796683">
    <property type="protein sequence ID" value="CCG99679.1"/>
    <property type="molecule type" value="Genomic_DNA"/>
</dbReference>
<keyword evidence="4" id="KW-0472">Membrane</keyword>
<comment type="similarity">
    <text evidence="2">Belongs to the SusD family.</text>
</comment>
<dbReference type="RefSeq" id="WP_015330778.1">
    <property type="nucleotide sequence ID" value="NC_020054.1"/>
</dbReference>
<dbReference type="STRING" id="1166018.FAES_1669"/>
<dbReference type="InterPro" id="IPR033985">
    <property type="entry name" value="SusD-like_N"/>
</dbReference>
<dbReference type="HOGENOM" id="CLU_015553_1_4_10"/>
<accession>I0K6C6</accession>
<dbReference type="Gene3D" id="1.25.40.390">
    <property type="match status" value="1"/>
</dbReference>
<evidence type="ECO:0000256" key="4">
    <source>
        <dbReference type="ARBA" id="ARBA00023136"/>
    </source>
</evidence>
<feature type="domain" description="RagB/SusD" evidence="7">
    <location>
        <begin position="454"/>
        <end position="572"/>
    </location>
</feature>
<dbReference type="Pfam" id="PF07980">
    <property type="entry name" value="SusD_RagB"/>
    <property type="match status" value="1"/>
</dbReference>
<evidence type="ECO:0000256" key="1">
    <source>
        <dbReference type="ARBA" id="ARBA00004442"/>
    </source>
</evidence>
<evidence type="ECO:0000313" key="10">
    <source>
        <dbReference type="Proteomes" id="UP000011058"/>
    </source>
</evidence>
<evidence type="ECO:0000259" key="8">
    <source>
        <dbReference type="Pfam" id="PF14322"/>
    </source>
</evidence>
<dbReference type="SUPFAM" id="SSF48452">
    <property type="entry name" value="TPR-like"/>
    <property type="match status" value="1"/>
</dbReference>
<dbReference type="Proteomes" id="UP000011058">
    <property type="component" value="Chromosome"/>
</dbReference>
<dbReference type="eggNOG" id="COG3637">
    <property type="taxonomic scope" value="Bacteria"/>
</dbReference>
<feature type="chain" id="PRO_5003630320" evidence="6">
    <location>
        <begin position="21"/>
        <end position="573"/>
    </location>
</feature>
<dbReference type="AlphaFoldDB" id="I0K6C6"/>
<dbReference type="InterPro" id="IPR012944">
    <property type="entry name" value="SusD_RagB_dom"/>
</dbReference>
<dbReference type="OrthoDB" id="906516at2"/>
<evidence type="ECO:0000256" key="6">
    <source>
        <dbReference type="SAM" id="SignalP"/>
    </source>
</evidence>